<comment type="caution">
    <text evidence="2">The sequence shown here is derived from an EMBL/GenBank/DDBJ whole genome shotgun (WGS) entry which is preliminary data.</text>
</comment>
<organism evidence="2 3">
    <name type="scientific">Blastomonas marina</name>
    <dbReference type="NCBI Taxonomy" id="1867408"/>
    <lineage>
        <taxon>Bacteria</taxon>
        <taxon>Pseudomonadati</taxon>
        <taxon>Pseudomonadota</taxon>
        <taxon>Alphaproteobacteria</taxon>
        <taxon>Sphingomonadales</taxon>
        <taxon>Sphingomonadaceae</taxon>
        <taxon>Blastomonas</taxon>
    </lineage>
</organism>
<keyword evidence="2" id="KW-0378">Hydrolase</keyword>
<gene>
    <name evidence="2" type="ORF">GCM10010923_17740</name>
</gene>
<keyword evidence="3" id="KW-1185">Reference proteome</keyword>
<dbReference type="Gene3D" id="3.40.50.2000">
    <property type="entry name" value="Glycogen Phosphorylase B"/>
    <property type="match status" value="2"/>
</dbReference>
<dbReference type="InterPro" id="IPR050194">
    <property type="entry name" value="Glycosyltransferase_grp1"/>
</dbReference>
<dbReference type="Pfam" id="PF13692">
    <property type="entry name" value="Glyco_trans_1_4"/>
    <property type="match status" value="1"/>
</dbReference>
<sequence>MKTEPPPAPTFALYLPRDYGLRMAEPHPIAGTRIALFSGNYNYEKDGANQALNRLVGYLLRQGAEVKVFSPTTETPAFEPEGELHSLPSKPIPTRTEYQFPLGLSAENRATLDAFDPQIVHLSSPDVSGHRALTWARKRGVPTVASVHTRFETYPAYYGAAWAEKPLLAIMRRYYSRADVVLAPTEVIRDEYRKLGLGRRFGIWQRGVDKSIFNPGKRDLEWRRELGIADDAVAIGYLGRLVLEKGLGQFAEVIGELRQRGVEHEVLVIGEGPAREWFAERVPDAKFAGFQIGEGLARAVASMDVLLNASSTEGFSNVTLEAMACAHPVVAVDTIGSDHLVQDGINGRLVERGDIAGFADALQAYCEDDVLRHAHGQAALERAHEFDWDGVNDAVAQTYLELLRQ</sequence>
<proteinExistence type="predicted"/>
<dbReference type="Pfam" id="PF13439">
    <property type="entry name" value="Glyco_transf_4"/>
    <property type="match status" value="1"/>
</dbReference>
<evidence type="ECO:0000313" key="3">
    <source>
        <dbReference type="Proteomes" id="UP000603317"/>
    </source>
</evidence>
<dbReference type="PANTHER" id="PTHR45947">
    <property type="entry name" value="SULFOQUINOVOSYL TRANSFERASE SQD2"/>
    <property type="match status" value="1"/>
</dbReference>
<dbReference type="SUPFAM" id="SSF53756">
    <property type="entry name" value="UDP-Glycosyltransferase/glycogen phosphorylase"/>
    <property type="match status" value="1"/>
</dbReference>
<evidence type="ECO:0000259" key="1">
    <source>
        <dbReference type="Pfam" id="PF13439"/>
    </source>
</evidence>
<evidence type="ECO:0000313" key="2">
    <source>
        <dbReference type="EMBL" id="GGA08067.1"/>
    </source>
</evidence>
<dbReference type="Proteomes" id="UP000603317">
    <property type="component" value="Unassembled WGS sequence"/>
</dbReference>
<reference evidence="3" key="1">
    <citation type="journal article" date="2019" name="Int. J. Syst. Evol. Microbiol.">
        <title>The Global Catalogue of Microorganisms (GCM) 10K type strain sequencing project: providing services to taxonomists for standard genome sequencing and annotation.</title>
        <authorList>
            <consortium name="The Broad Institute Genomics Platform"/>
            <consortium name="The Broad Institute Genome Sequencing Center for Infectious Disease"/>
            <person name="Wu L."/>
            <person name="Ma J."/>
        </authorList>
    </citation>
    <scope>NUCLEOTIDE SEQUENCE [LARGE SCALE GENOMIC DNA]</scope>
    <source>
        <strain evidence="3">CGMCC 1.15297</strain>
    </source>
</reference>
<feature type="domain" description="Glycosyltransferase subfamily 4-like N-terminal" evidence="1">
    <location>
        <begin position="47"/>
        <end position="209"/>
    </location>
</feature>
<dbReference type="CDD" id="cd03814">
    <property type="entry name" value="GT4-like"/>
    <property type="match status" value="1"/>
</dbReference>
<dbReference type="InterPro" id="IPR028098">
    <property type="entry name" value="Glyco_trans_4-like_N"/>
</dbReference>
<protein>
    <submittedName>
        <fullName evidence="2">Glycosyl hydrolase</fullName>
    </submittedName>
</protein>
<name>A0ABQ1FEG9_9SPHN</name>
<dbReference type="GO" id="GO:0016787">
    <property type="term" value="F:hydrolase activity"/>
    <property type="evidence" value="ECO:0007669"/>
    <property type="project" value="UniProtKB-KW"/>
</dbReference>
<dbReference type="EMBL" id="BMID01000001">
    <property type="protein sequence ID" value="GGA08067.1"/>
    <property type="molecule type" value="Genomic_DNA"/>
</dbReference>
<accession>A0ABQ1FEG9</accession>
<dbReference type="PANTHER" id="PTHR45947:SF3">
    <property type="entry name" value="SULFOQUINOVOSYL TRANSFERASE SQD2"/>
    <property type="match status" value="1"/>
</dbReference>